<accession>A0A444QGB6</accession>
<dbReference type="InterPro" id="IPR007016">
    <property type="entry name" value="O-antigen_ligase-rel_domated"/>
</dbReference>
<gene>
    <name evidence="7" type="ORF">ELQ92_05375</name>
</gene>
<evidence type="ECO:0000313" key="8">
    <source>
        <dbReference type="Proteomes" id="UP000288603"/>
    </source>
</evidence>
<name>A0A444QGB6_9MICO</name>
<evidence type="ECO:0000256" key="4">
    <source>
        <dbReference type="ARBA" id="ARBA00023136"/>
    </source>
</evidence>
<evidence type="ECO:0000256" key="1">
    <source>
        <dbReference type="ARBA" id="ARBA00004141"/>
    </source>
</evidence>
<dbReference type="EMBL" id="RZNC01000001">
    <property type="protein sequence ID" value="RWZ68631.1"/>
    <property type="molecule type" value="Genomic_DNA"/>
</dbReference>
<dbReference type="Pfam" id="PF04932">
    <property type="entry name" value="Wzy_C"/>
    <property type="match status" value="1"/>
</dbReference>
<evidence type="ECO:0000256" key="5">
    <source>
        <dbReference type="SAM" id="Phobius"/>
    </source>
</evidence>
<proteinExistence type="predicted"/>
<feature type="transmembrane region" description="Helical" evidence="5">
    <location>
        <begin position="136"/>
        <end position="154"/>
    </location>
</feature>
<feature type="transmembrane region" description="Helical" evidence="5">
    <location>
        <begin position="101"/>
        <end position="124"/>
    </location>
</feature>
<feature type="transmembrane region" description="Helical" evidence="5">
    <location>
        <begin position="369"/>
        <end position="389"/>
    </location>
</feature>
<comment type="subcellular location">
    <subcellularLocation>
        <location evidence="1">Membrane</location>
        <topology evidence="1">Multi-pass membrane protein</topology>
    </subcellularLocation>
</comment>
<keyword evidence="8" id="KW-1185">Reference proteome</keyword>
<feature type="transmembrane region" description="Helical" evidence="5">
    <location>
        <begin position="161"/>
        <end position="181"/>
    </location>
</feature>
<comment type="caution">
    <text evidence="7">The sequence shown here is derived from an EMBL/GenBank/DDBJ whole genome shotgun (WGS) entry which is preliminary data.</text>
</comment>
<keyword evidence="2 5" id="KW-0812">Transmembrane</keyword>
<dbReference type="Proteomes" id="UP000288603">
    <property type="component" value="Unassembled WGS sequence"/>
</dbReference>
<evidence type="ECO:0000259" key="6">
    <source>
        <dbReference type="Pfam" id="PF04932"/>
    </source>
</evidence>
<protein>
    <recommendedName>
        <fullName evidence="6">O-antigen ligase-related domain-containing protein</fullName>
    </recommendedName>
</protein>
<feature type="domain" description="O-antigen ligase-related" evidence="6">
    <location>
        <begin position="232"/>
        <end position="344"/>
    </location>
</feature>
<evidence type="ECO:0000256" key="2">
    <source>
        <dbReference type="ARBA" id="ARBA00022692"/>
    </source>
</evidence>
<sequence length="465" mass="48584">MSGRSIAILGSVVTVILVPLVLAFPAAIVLVLAPPVVHLFVRYAIVRLVWFIGGAMLVFQVGDGLTPEKLIYMVGIVAASIISVVRFRTIGGQQWARRFRLSLVGSAVLAGWILLVTSIHSLVVMGIEPTMWARDALTYLLIAAAVPIAIDAASTTSLRTARILSIVVGVLAASGFAVVWIQSRGYGATEGEVERSFLASLLAVTVPLALAFALGLAGRRFNLLWVALGCSLIVAVLITGTRTGFVLVAALVGVIGAVSKERVGAVRFVGGAVASIALIAAAVPIAAAAFSSATDVLARLTGIVATLERGFGQDQSGAMREWATHRSASIFQSNPVLGQGLGVFFPNPNPLGVASSFSLDTPMMFPAKFGILGCIVVVVALVLIMYPVIRKTPDTRWLVESTAARGATLVWVALLPLASTTEDKGFAISIALIVLLVGASARDERNRIMRVEPGGGAAVAIEQET</sequence>
<evidence type="ECO:0000256" key="3">
    <source>
        <dbReference type="ARBA" id="ARBA00022989"/>
    </source>
</evidence>
<feature type="transmembrane region" description="Helical" evidence="5">
    <location>
        <begin position="6"/>
        <end position="33"/>
    </location>
</feature>
<dbReference type="GO" id="GO:0016020">
    <property type="term" value="C:membrane"/>
    <property type="evidence" value="ECO:0007669"/>
    <property type="project" value="UniProtKB-SubCell"/>
</dbReference>
<feature type="transmembrane region" description="Helical" evidence="5">
    <location>
        <begin position="425"/>
        <end position="441"/>
    </location>
</feature>
<keyword evidence="3 5" id="KW-1133">Transmembrane helix</keyword>
<organism evidence="7 8">
    <name type="scientific">Labedella populi</name>
    <dbReference type="NCBI Taxonomy" id="2498850"/>
    <lineage>
        <taxon>Bacteria</taxon>
        <taxon>Bacillati</taxon>
        <taxon>Actinomycetota</taxon>
        <taxon>Actinomycetes</taxon>
        <taxon>Micrococcales</taxon>
        <taxon>Microbacteriaceae</taxon>
        <taxon>Labedella</taxon>
    </lineage>
</organism>
<keyword evidence="4 5" id="KW-0472">Membrane</keyword>
<feature type="transmembrane region" description="Helical" evidence="5">
    <location>
        <begin position="71"/>
        <end position="89"/>
    </location>
</feature>
<feature type="transmembrane region" description="Helical" evidence="5">
    <location>
        <begin position="196"/>
        <end position="216"/>
    </location>
</feature>
<dbReference type="AlphaFoldDB" id="A0A444QGB6"/>
<dbReference type="RefSeq" id="WP_166426714.1">
    <property type="nucleotide sequence ID" value="NZ_RZNC01000001.1"/>
</dbReference>
<feature type="transmembrane region" description="Helical" evidence="5">
    <location>
        <begin position="268"/>
        <end position="290"/>
    </location>
</feature>
<reference evidence="7 8" key="1">
    <citation type="submission" date="2018-12" db="EMBL/GenBank/DDBJ databases">
        <authorList>
            <person name="Li F."/>
        </authorList>
    </citation>
    <scope>NUCLEOTIDE SEQUENCE [LARGE SCALE GENOMIC DNA]</scope>
    <source>
        <strain evidence="7 8">8H24J-4-2</strain>
    </source>
</reference>
<feature type="transmembrane region" description="Helical" evidence="5">
    <location>
        <begin position="40"/>
        <end position="59"/>
    </location>
</feature>
<evidence type="ECO:0000313" key="7">
    <source>
        <dbReference type="EMBL" id="RWZ68631.1"/>
    </source>
</evidence>
<feature type="transmembrane region" description="Helical" evidence="5">
    <location>
        <begin position="223"/>
        <end position="256"/>
    </location>
</feature>